<feature type="domain" description="Glycosyl-hydrolase family 116 catalytic region" evidence="2">
    <location>
        <begin position="454"/>
        <end position="790"/>
    </location>
</feature>
<dbReference type="InterPro" id="IPR006775">
    <property type="entry name" value="GH116_catalytic"/>
</dbReference>
<feature type="region of interest" description="Disordered" evidence="1">
    <location>
        <begin position="96"/>
        <end position="118"/>
    </location>
</feature>
<dbReference type="AlphaFoldDB" id="A0AAV5BFX5"/>
<feature type="region of interest" description="Disordered" evidence="1">
    <location>
        <begin position="364"/>
        <end position="416"/>
    </location>
</feature>
<dbReference type="PANTHER" id="PTHR12654:SF0">
    <property type="entry name" value="NON-LYSOSOMAL GLUCOSYLCERAMIDASE"/>
    <property type="match status" value="1"/>
</dbReference>
<dbReference type="Pfam" id="PF04685">
    <property type="entry name" value="DUF608"/>
    <property type="match status" value="1"/>
</dbReference>
<evidence type="ECO:0000313" key="5">
    <source>
        <dbReference type="Proteomes" id="UP001054889"/>
    </source>
</evidence>
<dbReference type="InterPro" id="IPR008928">
    <property type="entry name" value="6-hairpin_glycosidase_sf"/>
</dbReference>
<dbReference type="Gene3D" id="1.50.10.10">
    <property type="match status" value="1"/>
</dbReference>
<dbReference type="InterPro" id="IPR012341">
    <property type="entry name" value="6hp_glycosidase-like_sf"/>
</dbReference>
<dbReference type="EMBL" id="BQKI01000001">
    <property type="protein sequence ID" value="GJM84787.1"/>
    <property type="molecule type" value="Genomic_DNA"/>
</dbReference>
<dbReference type="InterPro" id="IPR024462">
    <property type="entry name" value="GH116_N"/>
</dbReference>
<dbReference type="PANTHER" id="PTHR12654">
    <property type="entry name" value="BILE ACID BETA-GLUCOSIDASE-RELATED"/>
    <property type="match status" value="1"/>
</dbReference>
<reference evidence="4" key="1">
    <citation type="journal article" date="2018" name="DNA Res.">
        <title>Multiple hybrid de novo genome assembly of finger millet, an orphan allotetraploid crop.</title>
        <authorList>
            <person name="Hatakeyama M."/>
            <person name="Aluri S."/>
            <person name="Balachadran M.T."/>
            <person name="Sivarajan S.R."/>
            <person name="Patrignani A."/>
            <person name="Gruter S."/>
            <person name="Poveda L."/>
            <person name="Shimizu-Inatsugi R."/>
            <person name="Baeten J."/>
            <person name="Francoijs K.J."/>
            <person name="Nataraja K.N."/>
            <person name="Reddy Y.A.N."/>
            <person name="Phadnis S."/>
            <person name="Ravikumar R.L."/>
            <person name="Schlapbach R."/>
            <person name="Sreeman S.M."/>
            <person name="Shimizu K.K."/>
        </authorList>
    </citation>
    <scope>NUCLEOTIDE SEQUENCE</scope>
</reference>
<feature type="domain" description="Glycosyl-hydrolase family 116 N-terminal" evidence="3">
    <location>
        <begin position="230"/>
        <end position="363"/>
    </location>
</feature>
<accession>A0AAV5BFX5</accession>
<dbReference type="GO" id="GO:0008422">
    <property type="term" value="F:beta-glucosidase activity"/>
    <property type="evidence" value="ECO:0007669"/>
    <property type="project" value="TreeGrafter"/>
</dbReference>
<comment type="caution">
    <text evidence="4">The sequence shown here is derived from an EMBL/GenBank/DDBJ whole genome shotgun (WGS) entry which is preliminary data.</text>
</comment>
<dbReference type="Pfam" id="PF12215">
    <property type="entry name" value="Glyco_hydr_116N"/>
    <property type="match status" value="3"/>
</dbReference>
<feature type="domain" description="Glycosyl-hydrolase family 116 N-terminal" evidence="3">
    <location>
        <begin position="113"/>
        <end position="175"/>
    </location>
</feature>
<feature type="domain" description="Glycosyl-hydrolase family 116 N-terminal" evidence="3">
    <location>
        <begin position="177"/>
        <end position="210"/>
    </location>
</feature>
<evidence type="ECO:0008006" key="6">
    <source>
        <dbReference type="Google" id="ProtNLM"/>
    </source>
</evidence>
<dbReference type="GO" id="GO:0005975">
    <property type="term" value="P:carbohydrate metabolic process"/>
    <property type="evidence" value="ECO:0007669"/>
    <property type="project" value="InterPro"/>
</dbReference>
<protein>
    <recommendedName>
        <fullName evidence="6">Non-lysosomal glucosylceramidase</fullName>
    </recommendedName>
</protein>
<dbReference type="Proteomes" id="UP001054889">
    <property type="component" value="Unassembled WGS sequence"/>
</dbReference>
<evidence type="ECO:0000259" key="2">
    <source>
        <dbReference type="Pfam" id="PF04685"/>
    </source>
</evidence>
<dbReference type="InterPro" id="IPR052566">
    <property type="entry name" value="Non-lysos_glucosylceramidase"/>
</dbReference>
<name>A0AAV5BFX5_ELECO</name>
<dbReference type="FunFam" id="1.50.10.10:FF:000006">
    <property type="entry name" value="Non-lysosomal glucosylceramidase"/>
    <property type="match status" value="1"/>
</dbReference>
<keyword evidence="5" id="KW-1185">Reference proteome</keyword>
<sequence length="798" mass="88632">MVNGNIFHCRKHSWPAEDFVGRTALQLVRPFRAFLPPSLDFDGGAPPEQAWRRKLNSHANLLKEFSVTFMEAMRMMSLGLRLWSYVREEASHGRKAPIDPFTKERCKPSASQGVPLGGMGSGSISRGFRGEFKNWHIIPGLCESSPVMENQFSIFVSRDGGNKKYSTVLAPGHHEGEPDPDLKISCRQISPFIPHDYKDSSLPTSVFVYTNSIGGFSHHTGGHYNEPFVTAKDNSPVTFAVAACETQNVNVTVLPVFGLSGENHVSAKEMWNIMKQNGHFDRENFSTGSSMPSSPGQKLCAAVSASTWVEPHGRCTVVFGLSWSSPKVKFQKGCTYNRRYTQFYGTSERSAINLVHDALTNGQAPAIEEKTSRGSNQLKSSKKGTKNSKSESVQNSHAKLPAVHDGDSMSNSDEDSVSKFAAVHGPQMQEQTAGLKSEEPIPYLISKDGPEHVGKFLYLEGVEYIMWNTYDVHFYASFALLDLFPKIELSIQRDFANAVLYEDRRKVKFLADGTSGIRKVKGAVPHDLGTHDPWHEMNAYNIHDTSKWKDLNPKFVLQIYRDFAATGDMSFGRDVWPAVCAAVDYMDQFDRDGDGLIENDGFPDQTYDAWTVHGISAYCGCLWLAALQAAATMAHRLGERHFAEKYKLKFIKAKAVYEAKLWNGSYFNYDSGTSSNSRSIQADQLAGQWYTASSGLPPLFDDNKIKSALQKIFEFNVMKVKGGRMGAVNGMTPKGKVDDTCMQSREIWTGVTYAVAANMLLHGLEHQGFTTAEGIFTAGWSEEGYGYVLPCVYRAISD</sequence>
<proteinExistence type="predicted"/>
<evidence type="ECO:0000256" key="1">
    <source>
        <dbReference type="SAM" id="MobiDB-lite"/>
    </source>
</evidence>
<evidence type="ECO:0000259" key="3">
    <source>
        <dbReference type="Pfam" id="PF12215"/>
    </source>
</evidence>
<reference evidence="4" key="2">
    <citation type="submission" date="2021-12" db="EMBL/GenBank/DDBJ databases">
        <title>Resequencing data analysis of finger millet.</title>
        <authorList>
            <person name="Hatakeyama M."/>
            <person name="Aluri S."/>
            <person name="Balachadran M.T."/>
            <person name="Sivarajan S.R."/>
            <person name="Poveda L."/>
            <person name="Shimizu-Inatsugi R."/>
            <person name="Schlapbach R."/>
            <person name="Sreeman S.M."/>
            <person name="Shimizu K.K."/>
        </authorList>
    </citation>
    <scope>NUCLEOTIDE SEQUENCE</scope>
</reference>
<gene>
    <name evidence="4" type="primary">ga00493</name>
    <name evidence="4" type="ORF">PR202_ga00493</name>
</gene>
<organism evidence="4 5">
    <name type="scientific">Eleusine coracana subsp. coracana</name>
    <dbReference type="NCBI Taxonomy" id="191504"/>
    <lineage>
        <taxon>Eukaryota</taxon>
        <taxon>Viridiplantae</taxon>
        <taxon>Streptophyta</taxon>
        <taxon>Embryophyta</taxon>
        <taxon>Tracheophyta</taxon>
        <taxon>Spermatophyta</taxon>
        <taxon>Magnoliopsida</taxon>
        <taxon>Liliopsida</taxon>
        <taxon>Poales</taxon>
        <taxon>Poaceae</taxon>
        <taxon>PACMAD clade</taxon>
        <taxon>Chloridoideae</taxon>
        <taxon>Cynodonteae</taxon>
        <taxon>Eleusininae</taxon>
        <taxon>Eleusine</taxon>
    </lineage>
</organism>
<dbReference type="SUPFAM" id="SSF48208">
    <property type="entry name" value="Six-hairpin glycosidases"/>
    <property type="match status" value="1"/>
</dbReference>
<evidence type="ECO:0000313" key="4">
    <source>
        <dbReference type="EMBL" id="GJM84787.1"/>
    </source>
</evidence>